<dbReference type="CDD" id="cd02947">
    <property type="entry name" value="TRX_family"/>
    <property type="match status" value="1"/>
</dbReference>
<evidence type="ECO:0000313" key="11">
    <source>
        <dbReference type="EMBL" id="CUX95931.1"/>
    </source>
</evidence>
<comment type="function">
    <text evidence="1">Participates in various redox reactions through the reversible oxidation of its active center dithiol to a disulfide and catalyzes dithiol-disulfide exchange reactions.</text>
</comment>
<dbReference type="PRINTS" id="PR00421">
    <property type="entry name" value="THIOREDOXIN"/>
</dbReference>
<keyword evidence="4" id="KW-0249">Electron transport</keyword>
<evidence type="ECO:0000259" key="10">
    <source>
        <dbReference type="PROSITE" id="PS51352"/>
    </source>
</evidence>
<dbReference type="Pfam" id="PF00085">
    <property type="entry name" value="Thioredoxin"/>
    <property type="match status" value="1"/>
</dbReference>
<dbReference type="PIRSF" id="PIRSF000077">
    <property type="entry name" value="Thioredoxin"/>
    <property type="match status" value="1"/>
</dbReference>
<evidence type="ECO:0000313" key="12">
    <source>
        <dbReference type="Proteomes" id="UP000095697"/>
    </source>
</evidence>
<dbReference type="NCBIfam" id="TIGR01068">
    <property type="entry name" value="thioredoxin"/>
    <property type="match status" value="1"/>
</dbReference>
<dbReference type="Gene3D" id="3.40.30.10">
    <property type="entry name" value="Glutaredoxin"/>
    <property type="match status" value="1"/>
</dbReference>
<organism evidence="11 12">
    <name type="scientific">Candidatus Mikella endobia</name>
    <dbReference type="NCBI Taxonomy" id="1778264"/>
    <lineage>
        <taxon>Bacteria</taxon>
        <taxon>Pseudomonadati</taxon>
        <taxon>Pseudomonadota</taxon>
        <taxon>Gammaproteobacteria</taxon>
        <taxon>Enterobacterales</taxon>
        <taxon>Enterobacteriaceae</taxon>
        <taxon>Candidatus Mikella</taxon>
    </lineage>
</organism>
<comment type="similarity">
    <text evidence="2 8">Belongs to the thioredoxin family.</text>
</comment>
<dbReference type="NCBIfam" id="NF006898">
    <property type="entry name" value="PRK09381.1"/>
    <property type="match status" value="1"/>
</dbReference>
<reference evidence="12" key="1">
    <citation type="submission" date="2016-01" db="EMBL/GenBank/DDBJ databases">
        <authorList>
            <person name="Husnik F."/>
        </authorList>
    </citation>
    <scope>NUCLEOTIDE SEQUENCE [LARGE SCALE GENOMIC DNA]</scope>
</reference>
<keyword evidence="6 9" id="KW-0676">Redox-active center</keyword>
<evidence type="ECO:0000256" key="9">
    <source>
        <dbReference type="PIRSR" id="PIRSR000077-4"/>
    </source>
</evidence>
<evidence type="ECO:0000256" key="1">
    <source>
        <dbReference type="ARBA" id="ARBA00003318"/>
    </source>
</evidence>
<proteinExistence type="inferred from homology"/>
<dbReference type="STRING" id="1778264.PMARG_ME00228"/>
<name>A0A143WQP1_9ENTR</name>
<dbReference type="RefSeq" id="WP_067569659.1">
    <property type="nucleotide sequence ID" value="NZ_LN999831.1"/>
</dbReference>
<dbReference type="PATRIC" id="fig|1778264.3.peg.200"/>
<dbReference type="InterPro" id="IPR036249">
    <property type="entry name" value="Thioredoxin-like_sf"/>
</dbReference>
<dbReference type="SUPFAM" id="SSF52833">
    <property type="entry name" value="Thioredoxin-like"/>
    <property type="match status" value="1"/>
</dbReference>
<evidence type="ECO:0000256" key="4">
    <source>
        <dbReference type="ARBA" id="ARBA00022982"/>
    </source>
</evidence>
<evidence type="ECO:0000256" key="2">
    <source>
        <dbReference type="ARBA" id="ARBA00008987"/>
    </source>
</evidence>
<feature type="disulfide bond" description="Redox-active" evidence="9">
    <location>
        <begin position="33"/>
        <end position="36"/>
    </location>
</feature>
<dbReference type="InterPro" id="IPR005746">
    <property type="entry name" value="Thioredoxin"/>
</dbReference>
<dbReference type="PANTHER" id="PTHR45663:SF11">
    <property type="entry name" value="GEO12009P1"/>
    <property type="match status" value="1"/>
</dbReference>
<dbReference type="GO" id="GO:0005829">
    <property type="term" value="C:cytosol"/>
    <property type="evidence" value="ECO:0007669"/>
    <property type="project" value="TreeGrafter"/>
</dbReference>
<dbReference type="FunFam" id="3.40.30.10:FF:000001">
    <property type="entry name" value="Thioredoxin"/>
    <property type="match status" value="1"/>
</dbReference>
<dbReference type="KEGG" id="cmik:PMARG_ME00228"/>
<dbReference type="InterPro" id="IPR013766">
    <property type="entry name" value="Thioredoxin_domain"/>
</dbReference>
<sequence>MIDKILYLSDSSFKKDILQSKGTFLVYFWAEWCSHCKIIAPILAEIADELDNQLTIAKLDIEKNPLTAPKYGIRSIPTLLLFRNGKTIATRVGSLSKKQLKNFIESNI</sequence>
<keyword evidence="3" id="KW-0813">Transport</keyword>
<protein>
    <recommendedName>
        <fullName evidence="7 8">Thioredoxin</fullName>
    </recommendedName>
</protein>
<dbReference type="GO" id="GO:0045454">
    <property type="term" value="P:cell redox homeostasis"/>
    <property type="evidence" value="ECO:0007669"/>
    <property type="project" value="TreeGrafter"/>
</dbReference>
<keyword evidence="5 9" id="KW-1015">Disulfide bond</keyword>
<feature type="domain" description="Thioredoxin" evidence="10">
    <location>
        <begin position="1"/>
        <end position="108"/>
    </location>
</feature>
<dbReference type="OrthoDB" id="9790390at2"/>
<accession>A0A143WQP1</accession>
<evidence type="ECO:0000256" key="8">
    <source>
        <dbReference type="PIRNR" id="PIRNR000077"/>
    </source>
</evidence>
<dbReference type="PROSITE" id="PS51352">
    <property type="entry name" value="THIOREDOXIN_2"/>
    <property type="match status" value="1"/>
</dbReference>
<evidence type="ECO:0000256" key="5">
    <source>
        <dbReference type="ARBA" id="ARBA00023157"/>
    </source>
</evidence>
<dbReference type="EMBL" id="LN999831">
    <property type="protein sequence ID" value="CUX95931.1"/>
    <property type="molecule type" value="Genomic_DNA"/>
</dbReference>
<evidence type="ECO:0000256" key="7">
    <source>
        <dbReference type="NCBIfam" id="TIGR01068"/>
    </source>
</evidence>
<dbReference type="GO" id="GO:0015035">
    <property type="term" value="F:protein-disulfide reductase activity"/>
    <property type="evidence" value="ECO:0007669"/>
    <property type="project" value="UniProtKB-UniRule"/>
</dbReference>
<evidence type="ECO:0000256" key="6">
    <source>
        <dbReference type="ARBA" id="ARBA00023284"/>
    </source>
</evidence>
<dbReference type="Proteomes" id="UP000095697">
    <property type="component" value="Chromosome I"/>
</dbReference>
<dbReference type="PANTHER" id="PTHR45663">
    <property type="entry name" value="GEO12009P1"/>
    <property type="match status" value="1"/>
</dbReference>
<evidence type="ECO:0000256" key="3">
    <source>
        <dbReference type="ARBA" id="ARBA00022448"/>
    </source>
</evidence>
<gene>
    <name evidence="11" type="primary">trxA</name>
    <name evidence="11" type="ORF">PMARG_ME00228</name>
</gene>
<keyword evidence="12" id="KW-1185">Reference proteome</keyword>
<dbReference type="AlphaFoldDB" id="A0A143WQP1"/>